<evidence type="ECO:0000256" key="4">
    <source>
        <dbReference type="ARBA" id="ARBA00022741"/>
    </source>
</evidence>
<comment type="catalytic activity">
    <reaction evidence="1">
        <text>ATP + protein L-histidine = ADP + protein N-phospho-L-histidine.</text>
        <dbReference type="EC" id="2.7.13.3"/>
    </reaction>
</comment>
<dbReference type="SUPFAM" id="SSF55785">
    <property type="entry name" value="PYP-like sensor domain (PAS domain)"/>
    <property type="match status" value="1"/>
</dbReference>
<evidence type="ECO:0000256" key="1">
    <source>
        <dbReference type="ARBA" id="ARBA00000085"/>
    </source>
</evidence>
<keyword evidence="7" id="KW-1133">Transmembrane helix</keyword>
<feature type="transmembrane region" description="Helical" evidence="7">
    <location>
        <begin position="39"/>
        <end position="61"/>
    </location>
</feature>
<reference evidence="10" key="1">
    <citation type="submission" date="2016-10" db="EMBL/GenBank/DDBJ databases">
        <authorList>
            <person name="Varghese N."/>
            <person name="Submissions S."/>
        </authorList>
    </citation>
    <scope>NUCLEOTIDE SEQUENCE [LARGE SCALE GENOMIC DNA]</scope>
    <source>
        <strain evidence="10">B4,CECT 8067,JCM 17497</strain>
    </source>
</reference>
<keyword evidence="7" id="KW-0472">Membrane</keyword>
<dbReference type="AlphaFoldDB" id="A0A1G8TIL3"/>
<keyword evidence="7" id="KW-0812">Transmembrane</keyword>
<proteinExistence type="predicted"/>
<dbReference type="EC" id="2.7.13.3" evidence="2"/>
<evidence type="ECO:0000256" key="6">
    <source>
        <dbReference type="ARBA" id="ARBA00022840"/>
    </source>
</evidence>
<dbReference type="PANTHER" id="PTHR44936:SF10">
    <property type="entry name" value="SENSOR PROTEIN RSTB"/>
    <property type="match status" value="1"/>
</dbReference>
<dbReference type="SUPFAM" id="SSF55874">
    <property type="entry name" value="ATPase domain of HSP90 chaperone/DNA topoisomerase II/histidine kinase"/>
    <property type="match status" value="1"/>
</dbReference>
<accession>A0A1G8TIL3</accession>
<dbReference type="Proteomes" id="UP000198882">
    <property type="component" value="Unassembled WGS sequence"/>
</dbReference>
<dbReference type="Gene3D" id="3.30.565.10">
    <property type="entry name" value="Histidine kinase-like ATPase, C-terminal domain"/>
    <property type="match status" value="1"/>
</dbReference>
<dbReference type="PANTHER" id="PTHR44936">
    <property type="entry name" value="SENSOR PROTEIN CREC"/>
    <property type="match status" value="1"/>
</dbReference>
<evidence type="ECO:0000256" key="2">
    <source>
        <dbReference type="ARBA" id="ARBA00012438"/>
    </source>
</evidence>
<dbReference type="OrthoDB" id="161982at2157"/>
<feature type="transmembrane region" description="Helical" evidence="7">
    <location>
        <begin position="73"/>
        <end position="96"/>
    </location>
</feature>
<keyword evidence="6" id="KW-0067">ATP-binding</keyword>
<feature type="transmembrane region" description="Helical" evidence="7">
    <location>
        <begin position="108"/>
        <end position="131"/>
    </location>
</feature>
<gene>
    <name evidence="9" type="ORF">SAMN04515672_0465</name>
</gene>
<dbReference type="InterPro" id="IPR005467">
    <property type="entry name" value="His_kinase_dom"/>
</dbReference>
<dbReference type="InterPro" id="IPR050980">
    <property type="entry name" value="2C_sensor_his_kinase"/>
</dbReference>
<evidence type="ECO:0000313" key="10">
    <source>
        <dbReference type="Proteomes" id="UP000198882"/>
    </source>
</evidence>
<evidence type="ECO:0000259" key="8">
    <source>
        <dbReference type="PROSITE" id="PS50109"/>
    </source>
</evidence>
<dbReference type="CDD" id="cd00075">
    <property type="entry name" value="HATPase"/>
    <property type="match status" value="1"/>
</dbReference>
<sequence>MNSSARLAISAVREYSVSIVGIVLLGIVGAYAFVFGGPLTLLVVELLVPGAIGVALVWYGLRSQARENGTQRVDIVTVFSVTCGAIVATFCAWSIYLLSIRAGFTGGFAQPVLSALSTGIAFGAVLGHIYVEFAHHYRENAQLSQAIDASMDGIAVVVDDNHAYANDAYAALYGVRSAAALEGTHWETLYTNAARSTIEREVLPALDERRYWRGTLTGKRADGTAFPQDVTVSALEYGSVVVARDVSEQRDREQRIQVLNRVLRHNLRNAVTVIQGHATLAGERDSTLECRHVAPILEEIDDLMTTADKARGVERTLERNGAAELVETTAVVRSVVDRARTAYPDARIITQVEEQRSEATRPCVDGSITDALDELVANAIQHNGPRDDDSSTGEGGDGPTVEIAVRTVAYETESRLEFTVTDDGNGIPDAERRAVLEGRETQLEHSSGLGLWLVAWIVQNAGGDLRFADRPGGGTIVTLSFPQEQSVSADAATRAAP</sequence>
<dbReference type="Gene3D" id="3.30.450.20">
    <property type="entry name" value="PAS domain"/>
    <property type="match status" value="1"/>
</dbReference>
<dbReference type="GO" id="GO:0004673">
    <property type="term" value="F:protein histidine kinase activity"/>
    <property type="evidence" value="ECO:0007669"/>
    <property type="project" value="UniProtKB-EC"/>
</dbReference>
<feature type="transmembrane region" description="Helical" evidence="7">
    <location>
        <begin position="12"/>
        <end position="33"/>
    </location>
</feature>
<dbReference type="InterPro" id="IPR036890">
    <property type="entry name" value="HATPase_C_sf"/>
</dbReference>
<dbReference type="NCBIfam" id="TIGR00229">
    <property type="entry name" value="sensory_box"/>
    <property type="match status" value="1"/>
</dbReference>
<dbReference type="Pfam" id="PF02518">
    <property type="entry name" value="HATPase_c"/>
    <property type="match status" value="1"/>
</dbReference>
<evidence type="ECO:0000256" key="7">
    <source>
        <dbReference type="SAM" id="Phobius"/>
    </source>
</evidence>
<keyword evidence="3" id="KW-0808">Transferase</keyword>
<organism evidence="9 10">
    <name type="scientific">Natronorubrum texcoconense</name>
    <dbReference type="NCBI Taxonomy" id="1095776"/>
    <lineage>
        <taxon>Archaea</taxon>
        <taxon>Methanobacteriati</taxon>
        <taxon>Methanobacteriota</taxon>
        <taxon>Stenosarchaea group</taxon>
        <taxon>Halobacteria</taxon>
        <taxon>Halobacteriales</taxon>
        <taxon>Natrialbaceae</taxon>
        <taxon>Natronorubrum</taxon>
    </lineage>
</organism>
<dbReference type="InterPro" id="IPR004358">
    <property type="entry name" value="Sig_transdc_His_kin-like_C"/>
</dbReference>
<evidence type="ECO:0000256" key="5">
    <source>
        <dbReference type="ARBA" id="ARBA00022777"/>
    </source>
</evidence>
<dbReference type="PROSITE" id="PS50109">
    <property type="entry name" value="HIS_KIN"/>
    <property type="match status" value="1"/>
</dbReference>
<protein>
    <recommendedName>
        <fullName evidence="2">histidine kinase</fullName>
        <ecNumber evidence="2">2.7.13.3</ecNumber>
    </recommendedName>
</protein>
<keyword evidence="10" id="KW-1185">Reference proteome</keyword>
<dbReference type="InterPro" id="IPR000014">
    <property type="entry name" value="PAS"/>
</dbReference>
<feature type="domain" description="Histidine kinase" evidence="8">
    <location>
        <begin position="262"/>
        <end position="485"/>
    </location>
</feature>
<keyword evidence="5" id="KW-0418">Kinase</keyword>
<keyword evidence="4" id="KW-0547">Nucleotide-binding</keyword>
<evidence type="ECO:0000313" key="9">
    <source>
        <dbReference type="EMBL" id="SDJ40755.1"/>
    </source>
</evidence>
<dbReference type="PRINTS" id="PR00344">
    <property type="entry name" value="BCTRLSENSOR"/>
</dbReference>
<dbReference type="SMART" id="SM00387">
    <property type="entry name" value="HATPase_c"/>
    <property type="match status" value="1"/>
</dbReference>
<dbReference type="InterPro" id="IPR035965">
    <property type="entry name" value="PAS-like_dom_sf"/>
</dbReference>
<dbReference type="GO" id="GO:0005524">
    <property type="term" value="F:ATP binding"/>
    <property type="evidence" value="ECO:0007669"/>
    <property type="project" value="UniProtKB-KW"/>
</dbReference>
<dbReference type="InterPro" id="IPR003594">
    <property type="entry name" value="HATPase_dom"/>
</dbReference>
<dbReference type="EMBL" id="FNFE01000001">
    <property type="protein sequence ID" value="SDJ40755.1"/>
    <property type="molecule type" value="Genomic_DNA"/>
</dbReference>
<evidence type="ECO:0000256" key="3">
    <source>
        <dbReference type="ARBA" id="ARBA00022679"/>
    </source>
</evidence>
<name>A0A1G8TIL3_9EURY</name>